<dbReference type="GO" id="GO:0005634">
    <property type="term" value="C:nucleus"/>
    <property type="evidence" value="ECO:0007669"/>
    <property type="project" value="UniProtKB-ARBA"/>
</dbReference>
<evidence type="ECO:0008006" key="2">
    <source>
        <dbReference type="Google" id="ProtNLM"/>
    </source>
</evidence>
<dbReference type="EMBL" id="JARGDH010000002">
    <property type="protein sequence ID" value="KAL0275624.1"/>
    <property type="molecule type" value="Genomic_DNA"/>
</dbReference>
<dbReference type="SUPFAM" id="SSF47095">
    <property type="entry name" value="HMG-box"/>
    <property type="match status" value="1"/>
</dbReference>
<name>A0AAW2I1J9_9NEOP</name>
<dbReference type="Gene3D" id="1.10.30.10">
    <property type="entry name" value="High mobility group box domain"/>
    <property type="match status" value="1"/>
</dbReference>
<dbReference type="EMBL" id="JARGDH010000002">
    <property type="protein sequence ID" value="KAL0275623.1"/>
    <property type="molecule type" value="Genomic_DNA"/>
</dbReference>
<dbReference type="CDD" id="cd00084">
    <property type="entry name" value="HMG-box_SF"/>
    <property type="match status" value="1"/>
</dbReference>
<evidence type="ECO:0000313" key="1">
    <source>
        <dbReference type="EMBL" id="KAL0275623.1"/>
    </source>
</evidence>
<reference evidence="1" key="1">
    <citation type="journal article" date="2024" name="Gigascience">
        <title>Chromosome-level genome of the poultry shaft louse Menopon gallinae provides insight into the host-switching and adaptive evolution of parasitic lice.</title>
        <authorList>
            <person name="Xu Y."/>
            <person name="Ma L."/>
            <person name="Liu S."/>
            <person name="Liang Y."/>
            <person name="Liu Q."/>
            <person name="He Z."/>
            <person name="Tian L."/>
            <person name="Duan Y."/>
            <person name="Cai W."/>
            <person name="Li H."/>
            <person name="Song F."/>
        </authorList>
    </citation>
    <scope>NUCLEOTIDE SEQUENCE</scope>
    <source>
        <strain evidence="1">Cailab_2023a</strain>
    </source>
</reference>
<comment type="caution">
    <text evidence="1">The sequence shown here is derived from an EMBL/GenBank/DDBJ whole genome shotgun (WGS) entry which is preliminary data.</text>
</comment>
<proteinExistence type="predicted"/>
<dbReference type="InterPro" id="IPR036910">
    <property type="entry name" value="HMG_box_dom_sf"/>
</dbReference>
<organism evidence="1">
    <name type="scientific">Menopon gallinae</name>
    <name type="common">poultry shaft louse</name>
    <dbReference type="NCBI Taxonomy" id="328185"/>
    <lineage>
        <taxon>Eukaryota</taxon>
        <taxon>Metazoa</taxon>
        <taxon>Ecdysozoa</taxon>
        <taxon>Arthropoda</taxon>
        <taxon>Hexapoda</taxon>
        <taxon>Insecta</taxon>
        <taxon>Pterygota</taxon>
        <taxon>Neoptera</taxon>
        <taxon>Paraneoptera</taxon>
        <taxon>Psocodea</taxon>
        <taxon>Troctomorpha</taxon>
        <taxon>Phthiraptera</taxon>
        <taxon>Amblycera</taxon>
        <taxon>Menoponidae</taxon>
        <taxon>Menopon</taxon>
    </lineage>
</organism>
<gene>
    <name evidence="1" type="ORF">PYX00_003422</name>
</gene>
<protein>
    <recommendedName>
        <fullName evidence="2">HMG box domain-containing protein</fullName>
    </recommendedName>
</protein>
<dbReference type="AlphaFoldDB" id="A0AAW2I1J9"/>
<accession>A0AAW2I1J9</accession>
<sequence length="179" mass="20463">MIPNCAIKTTRHCSGDEGRRSSFHRSTDDDTCSKFDDLSAEIDSLSNANFSVISNDSDASWEGPGCRETTDSFQRFYSAVNMTESRSDWDGLDAESSERLFFMCDPGDAMHNCGTKKKKGGKRRKLPPFIKYYLTQYKKYRKTLGVIDIAREAGARWRCMTVEEKAKYYPKKRVKAQKC</sequence>